<dbReference type="Pfam" id="PF03576">
    <property type="entry name" value="Peptidase_S58"/>
    <property type="match status" value="1"/>
</dbReference>
<dbReference type="RefSeq" id="WP_177063232.1">
    <property type="nucleotide sequence ID" value="NZ_JACAPS010000055.1"/>
</dbReference>
<proteinExistence type="inferred from homology"/>
<sequence length="405" mass="42045">MNHRYLNSVLLACGAALLSQAALAAEPQRARDLGIPFEGTPGKLNAITDVAGVEVGQVTLNSGEGKLVPGKGPIHTGVTMVIPRGKASVKAVNGGFFNLNGNGEMTGQSYLQDFGLVYGPIGISNTNAIGPVYAGITEWSAKTFGNAIWPVVAETWDGRLNDIEGLHVKPEHAIKAIEVAKGGAVQEGNVGGGTGMVCFGFKGGIGTSSRVIEVDGKSYTVGVLVQCNTGQRDTLRVAGAPVGQELAQKWLGCFQPGVAATDKTPHCLKSGDGGAPSKDQGSIIIVVATDAPLLSTQLNRIAKRASMGLARMGSFAGNGSGDIIVSFSTGDAINDVEEENPVTVTQFPNDKIDPVFNATVQATEEAITNALVAARDMTGINGYTSYALPHGELNAILKKYNRLQL</sequence>
<dbReference type="InterPro" id="IPR005321">
    <property type="entry name" value="Peptidase_S58_DmpA"/>
</dbReference>
<feature type="signal peptide" evidence="2">
    <location>
        <begin position="1"/>
        <end position="24"/>
    </location>
</feature>
<organism evidence="3 4">
    <name type="scientific">Pseudomonas gingeri</name>
    <dbReference type="NCBI Taxonomy" id="117681"/>
    <lineage>
        <taxon>Bacteria</taxon>
        <taxon>Pseudomonadati</taxon>
        <taxon>Pseudomonadota</taxon>
        <taxon>Gammaproteobacteria</taxon>
        <taxon>Pseudomonadales</taxon>
        <taxon>Pseudomonadaceae</taxon>
        <taxon>Pseudomonas</taxon>
    </lineage>
</organism>
<dbReference type="GO" id="GO:0004177">
    <property type="term" value="F:aminopeptidase activity"/>
    <property type="evidence" value="ECO:0007669"/>
    <property type="project" value="TreeGrafter"/>
</dbReference>
<comment type="similarity">
    <text evidence="1">Belongs to the peptidase S58 family.</text>
</comment>
<feature type="chain" id="PRO_5030683008" evidence="2">
    <location>
        <begin position="25"/>
        <end position="405"/>
    </location>
</feature>
<gene>
    <name evidence="3" type="ORF">HX876_25270</name>
</gene>
<name>A0A7Y8CN39_9PSED</name>
<dbReference type="Proteomes" id="UP000520592">
    <property type="component" value="Unassembled WGS sequence"/>
</dbReference>
<dbReference type="CDD" id="cd02253">
    <property type="entry name" value="DmpA"/>
    <property type="match status" value="1"/>
</dbReference>
<evidence type="ECO:0000313" key="4">
    <source>
        <dbReference type="Proteomes" id="UP000520592"/>
    </source>
</evidence>
<dbReference type="EMBL" id="JACAQD010000035">
    <property type="protein sequence ID" value="NWC35689.1"/>
    <property type="molecule type" value="Genomic_DNA"/>
</dbReference>
<keyword evidence="2" id="KW-0732">Signal</keyword>
<evidence type="ECO:0000256" key="1">
    <source>
        <dbReference type="ARBA" id="ARBA00007068"/>
    </source>
</evidence>
<protein>
    <submittedName>
        <fullName evidence="3">P1 family peptidase</fullName>
    </submittedName>
</protein>
<dbReference type="SUPFAM" id="SSF56266">
    <property type="entry name" value="DmpA/ArgJ-like"/>
    <property type="match status" value="1"/>
</dbReference>
<reference evidence="3 4" key="1">
    <citation type="submission" date="2020-04" db="EMBL/GenBank/DDBJ databases">
        <title>Molecular characterization of pseudomonads from Agaricus bisporus reveal novel blotch 2 pathogens in Western Europe.</title>
        <authorList>
            <person name="Taparia T."/>
            <person name="Krijger M."/>
            <person name="Haynes E."/>
            <person name="Elpinstone J.G."/>
            <person name="Noble R."/>
            <person name="Van Der Wolf J."/>
        </authorList>
    </citation>
    <scope>NUCLEOTIDE SEQUENCE [LARGE SCALE GENOMIC DNA]</scope>
    <source>
        <strain evidence="3 4">IPO3737</strain>
    </source>
</reference>
<evidence type="ECO:0000313" key="3">
    <source>
        <dbReference type="EMBL" id="NWC35689.1"/>
    </source>
</evidence>
<dbReference type="InterPro" id="IPR016117">
    <property type="entry name" value="ArgJ-like_dom_sf"/>
</dbReference>
<dbReference type="PANTHER" id="PTHR36512">
    <property type="entry name" value="D-AMINOPEPTIDASE"/>
    <property type="match status" value="1"/>
</dbReference>
<evidence type="ECO:0000256" key="2">
    <source>
        <dbReference type="SAM" id="SignalP"/>
    </source>
</evidence>
<dbReference type="PANTHER" id="PTHR36512:SF3">
    <property type="entry name" value="BLR5678 PROTEIN"/>
    <property type="match status" value="1"/>
</dbReference>
<comment type="caution">
    <text evidence="3">The sequence shown here is derived from an EMBL/GenBank/DDBJ whole genome shotgun (WGS) entry which is preliminary data.</text>
</comment>
<dbReference type="AlphaFoldDB" id="A0A7Y8CN39"/>
<dbReference type="Gene3D" id="3.60.70.12">
    <property type="entry name" value="L-amino peptidase D-ALA esterase/amidase"/>
    <property type="match status" value="1"/>
</dbReference>
<accession>A0A7Y8CN39</accession>